<sequence length="318" mass="35468">MLKISKLFLVGLDGETLSAEEIEAIKALGLIHFIFFKRNFLSLEQIKDLFYSLDKVGSVLKAIDQEGGPVVRLSPPLFPPLPSPYSLAQKKDPAEEVKNAAQICAQSLKEFGFNFNLAPVLDLADDKAPSFIRERSFGKESSVVAELGSVYIKTFLEQGLLCCAKHFPGLGGVALDPHHALPEKEKVTRDDLYPFIKAVETGVPAIMTTHLVVKTIDEKPATFSSRMVKMLRKDLNFSGLILTDDLYMEGAAIFSMEERVLRAFLTGHDLLLLCQNFWQTVSVVEAFIKEVESSFSLRQLVRESLKRQDKVLNSFLPS</sequence>
<dbReference type="InterPro" id="IPR036962">
    <property type="entry name" value="Glyco_hydro_3_N_sf"/>
</dbReference>
<name>A0A177E6A2_9BACT</name>
<dbReference type="Pfam" id="PF00933">
    <property type="entry name" value="Glyco_hydro_3"/>
    <property type="match status" value="1"/>
</dbReference>
<keyword evidence="2" id="KW-0378">Hydrolase</keyword>
<dbReference type="EMBL" id="LSFI01000028">
    <property type="protein sequence ID" value="OAG27493.1"/>
    <property type="molecule type" value="Genomic_DNA"/>
</dbReference>
<protein>
    <recommendedName>
        <fullName evidence="4">Glycoside hydrolase family 3 N-terminal domain-containing protein</fullName>
    </recommendedName>
</protein>
<dbReference type="SUPFAM" id="SSF51445">
    <property type="entry name" value="(Trans)glycosidases"/>
    <property type="match status" value="1"/>
</dbReference>
<dbReference type="Proteomes" id="UP000076964">
    <property type="component" value="Unassembled WGS sequence"/>
</dbReference>
<dbReference type="OrthoDB" id="9781691at2"/>
<evidence type="ECO:0000256" key="1">
    <source>
        <dbReference type="ARBA" id="ARBA00005336"/>
    </source>
</evidence>
<dbReference type="PANTHER" id="PTHR30480">
    <property type="entry name" value="BETA-HEXOSAMINIDASE-RELATED"/>
    <property type="match status" value="1"/>
</dbReference>
<dbReference type="InterPro" id="IPR001764">
    <property type="entry name" value="Glyco_hydro_3_N"/>
</dbReference>
<dbReference type="InterPro" id="IPR050226">
    <property type="entry name" value="NagZ_Beta-hexosaminidase"/>
</dbReference>
<accession>A0A177E6A2</accession>
<dbReference type="STRING" id="1795632.TH606_06690"/>
<proteinExistence type="inferred from homology"/>
<dbReference type="RefSeq" id="WP_068542221.1">
    <property type="nucleotide sequence ID" value="NZ_LSFI01000028.1"/>
</dbReference>
<evidence type="ECO:0000259" key="4">
    <source>
        <dbReference type="Pfam" id="PF00933"/>
    </source>
</evidence>
<dbReference type="Gene3D" id="3.20.20.300">
    <property type="entry name" value="Glycoside hydrolase, family 3, N-terminal domain"/>
    <property type="match status" value="1"/>
</dbReference>
<dbReference type="PANTHER" id="PTHR30480:SF16">
    <property type="entry name" value="GLYCOSIDE HYDROLASE FAMILY 3 DOMAIN PROTEIN"/>
    <property type="match status" value="1"/>
</dbReference>
<evidence type="ECO:0000256" key="3">
    <source>
        <dbReference type="ARBA" id="ARBA00023295"/>
    </source>
</evidence>
<gene>
    <name evidence="5" type="ORF">TH606_06690</name>
</gene>
<organism evidence="5 6">
    <name type="scientific">Thermodesulfatator autotrophicus</name>
    <dbReference type="NCBI Taxonomy" id="1795632"/>
    <lineage>
        <taxon>Bacteria</taxon>
        <taxon>Pseudomonadati</taxon>
        <taxon>Thermodesulfobacteriota</taxon>
        <taxon>Thermodesulfobacteria</taxon>
        <taxon>Thermodesulfobacteriales</taxon>
        <taxon>Thermodesulfatatoraceae</taxon>
        <taxon>Thermodesulfatator</taxon>
    </lineage>
</organism>
<keyword evidence="6" id="KW-1185">Reference proteome</keyword>
<dbReference type="GO" id="GO:0004553">
    <property type="term" value="F:hydrolase activity, hydrolyzing O-glycosyl compounds"/>
    <property type="evidence" value="ECO:0007669"/>
    <property type="project" value="InterPro"/>
</dbReference>
<keyword evidence="3" id="KW-0326">Glycosidase</keyword>
<reference evidence="5 6" key="1">
    <citation type="submission" date="2016-02" db="EMBL/GenBank/DDBJ databases">
        <title>Draft genome sequence of Thermodesulfatator sp. S606.</title>
        <authorList>
            <person name="Lai Q."/>
            <person name="Cao J."/>
            <person name="Dupont S."/>
            <person name="Shao Z."/>
            <person name="Jebbar M."/>
            <person name="Alain K."/>
        </authorList>
    </citation>
    <scope>NUCLEOTIDE SEQUENCE [LARGE SCALE GENOMIC DNA]</scope>
    <source>
        <strain evidence="5 6">S606</strain>
    </source>
</reference>
<comment type="similarity">
    <text evidence="1">Belongs to the glycosyl hydrolase 3 family.</text>
</comment>
<evidence type="ECO:0000313" key="5">
    <source>
        <dbReference type="EMBL" id="OAG27493.1"/>
    </source>
</evidence>
<dbReference type="GO" id="GO:0009254">
    <property type="term" value="P:peptidoglycan turnover"/>
    <property type="evidence" value="ECO:0007669"/>
    <property type="project" value="TreeGrafter"/>
</dbReference>
<comment type="caution">
    <text evidence="5">The sequence shown here is derived from an EMBL/GenBank/DDBJ whole genome shotgun (WGS) entry which is preliminary data.</text>
</comment>
<dbReference type="InterPro" id="IPR017853">
    <property type="entry name" value="GH"/>
</dbReference>
<dbReference type="GO" id="GO:0005975">
    <property type="term" value="P:carbohydrate metabolic process"/>
    <property type="evidence" value="ECO:0007669"/>
    <property type="project" value="InterPro"/>
</dbReference>
<evidence type="ECO:0000256" key="2">
    <source>
        <dbReference type="ARBA" id="ARBA00022801"/>
    </source>
</evidence>
<evidence type="ECO:0000313" key="6">
    <source>
        <dbReference type="Proteomes" id="UP000076964"/>
    </source>
</evidence>
<dbReference type="AlphaFoldDB" id="A0A177E6A2"/>
<feature type="domain" description="Glycoside hydrolase family 3 N-terminal" evidence="4">
    <location>
        <begin position="3"/>
        <end position="292"/>
    </location>
</feature>